<evidence type="ECO:0000313" key="7">
    <source>
        <dbReference type="EMBL" id="NJW55914.1"/>
    </source>
</evidence>
<protein>
    <recommendedName>
        <fullName evidence="2">histidine kinase</fullName>
        <ecNumber evidence="2">2.7.13.3</ecNumber>
    </recommendedName>
</protein>
<evidence type="ECO:0000256" key="4">
    <source>
        <dbReference type="ARBA" id="ARBA00022777"/>
    </source>
</evidence>
<keyword evidence="5" id="KW-0902">Two-component regulatory system</keyword>
<dbReference type="Pfam" id="PF00512">
    <property type="entry name" value="HisKA"/>
    <property type="match status" value="1"/>
</dbReference>
<dbReference type="InterPro" id="IPR036097">
    <property type="entry name" value="HisK_dim/P_sf"/>
</dbReference>
<dbReference type="PANTHER" id="PTHR43711:SF1">
    <property type="entry name" value="HISTIDINE KINASE 1"/>
    <property type="match status" value="1"/>
</dbReference>
<comment type="catalytic activity">
    <reaction evidence="1">
        <text>ATP + protein L-histidine = ADP + protein N-phospho-L-histidine.</text>
        <dbReference type="EC" id="2.7.13.3"/>
    </reaction>
</comment>
<organism evidence="7 8">
    <name type="scientific">Salinimicrobium oceani</name>
    <dbReference type="NCBI Taxonomy" id="2722702"/>
    <lineage>
        <taxon>Bacteria</taxon>
        <taxon>Pseudomonadati</taxon>
        <taxon>Bacteroidota</taxon>
        <taxon>Flavobacteriia</taxon>
        <taxon>Flavobacteriales</taxon>
        <taxon>Flavobacteriaceae</taxon>
        <taxon>Salinimicrobium</taxon>
    </lineage>
</organism>
<dbReference type="RefSeq" id="WP_317172413.1">
    <property type="nucleotide sequence ID" value="NZ_JAAVJR010001703.1"/>
</dbReference>
<evidence type="ECO:0000256" key="2">
    <source>
        <dbReference type="ARBA" id="ARBA00012438"/>
    </source>
</evidence>
<dbReference type="PANTHER" id="PTHR43711">
    <property type="entry name" value="TWO-COMPONENT HISTIDINE KINASE"/>
    <property type="match status" value="1"/>
</dbReference>
<keyword evidence="3" id="KW-0808">Transferase</keyword>
<dbReference type="InterPro" id="IPR050736">
    <property type="entry name" value="Sensor_HK_Regulatory"/>
</dbReference>
<evidence type="ECO:0000256" key="3">
    <source>
        <dbReference type="ARBA" id="ARBA00022679"/>
    </source>
</evidence>
<evidence type="ECO:0000256" key="5">
    <source>
        <dbReference type="ARBA" id="ARBA00023012"/>
    </source>
</evidence>
<reference evidence="7 8" key="1">
    <citation type="submission" date="2020-03" db="EMBL/GenBank/DDBJ databases">
        <title>Salinimicrobium sp. nov, isolated from SCS.</title>
        <authorList>
            <person name="Cao W.R."/>
        </authorList>
    </citation>
    <scope>NUCLEOTIDE SEQUENCE [LARGE SCALE GENOMIC DNA]</scope>
    <source>
        <strain evidence="8">J15B91</strain>
    </source>
</reference>
<evidence type="ECO:0000313" key="8">
    <source>
        <dbReference type="Proteomes" id="UP000703674"/>
    </source>
</evidence>
<feature type="non-terminal residue" evidence="7">
    <location>
        <position position="92"/>
    </location>
</feature>
<evidence type="ECO:0000256" key="1">
    <source>
        <dbReference type="ARBA" id="ARBA00000085"/>
    </source>
</evidence>
<dbReference type="Gene3D" id="1.10.287.130">
    <property type="match status" value="1"/>
</dbReference>
<dbReference type="EMBL" id="JAAVJR010001703">
    <property type="protein sequence ID" value="NJW55914.1"/>
    <property type="molecule type" value="Genomic_DNA"/>
</dbReference>
<accession>A0ABX1D9M9</accession>
<dbReference type="SUPFAM" id="SSF47384">
    <property type="entry name" value="Homodimeric domain of signal transducing histidine kinase"/>
    <property type="match status" value="1"/>
</dbReference>
<name>A0ABX1D9M9_9FLAO</name>
<keyword evidence="8" id="KW-1185">Reference proteome</keyword>
<gene>
    <name evidence="7" type="ORF">HC175_23660</name>
</gene>
<evidence type="ECO:0000259" key="6">
    <source>
        <dbReference type="Pfam" id="PF00512"/>
    </source>
</evidence>
<dbReference type="GO" id="GO:0016301">
    <property type="term" value="F:kinase activity"/>
    <property type="evidence" value="ECO:0007669"/>
    <property type="project" value="UniProtKB-KW"/>
</dbReference>
<keyword evidence="4 7" id="KW-0418">Kinase</keyword>
<feature type="domain" description="Signal transduction histidine kinase dimerisation/phosphoacceptor" evidence="6">
    <location>
        <begin position="1"/>
        <end position="45"/>
    </location>
</feature>
<dbReference type="InterPro" id="IPR003661">
    <property type="entry name" value="HisK_dim/P_dom"/>
</dbReference>
<dbReference type="EC" id="2.7.13.3" evidence="2"/>
<dbReference type="CDD" id="cd00082">
    <property type="entry name" value="HisKA"/>
    <property type="match status" value="1"/>
</dbReference>
<dbReference type="Proteomes" id="UP000703674">
    <property type="component" value="Unassembled WGS sequence"/>
</dbReference>
<proteinExistence type="predicted"/>
<comment type="caution">
    <text evidence="7">The sequence shown here is derived from an EMBL/GenBank/DDBJ whole genome shotgun (WGS) entry which is preliminary data.</text>
</comment>
<feature type="non-terminal residue" evidence="7">
    <location>
        <position position="1"/>
    </location>
</feature>
<sequence>GYTGLLEKSNLNKSQNRYLAQLKRSSDYLLHLVNDLLDLSRLEAGKMTVEELAFNPKNLIEETVEHAVPPEKSREVEVSVTVSQDLDTRVIT</sequence>